<organism evidence="8 9">
    <name type="scientific">Deminuibacter soli</name>
    <dbReference type="NCBI Taxonomy" id="2291815"/>
    <lineage>
        <taxon>Bacteria</taxon>
        <taxon>Pseudomonadati</taxon>
        <taxon>Bacteroidota</taxon>
        <taxon>Chitinophagia</taxon>
        <taxon>Chitinophagales</taxon>
        <taxon>Chitinophagaceae</taxon>
        <taxon>Deminuibacter</taxon>
    </lineage>
</organism>
<evidence type="ECO:0000256" key="2">
    <source>
        <dbReference type="ARBA" id="ARBA00023015"/>
    </source>
</evidence>
<dbReference type="PANTHER" id="PTHR43547">
    <property type="entry name" value="TWO-COMPONENT HISTIDINE KINASE"/>
    <property type="match status" value="1"/>
</dbReference>
<keyword evidence="2" id="KW-0805">Transcription regulation</keyword>
<feature type="domain" description="Response regulatory" evidence="7">
    <location>
        <begin position="8"/>
        <end position="123"/>
    </location>
</feature>
<proteinExistence type="predicted"/>
<dbReference type="Gene3D" id="1.10.10.60">
    <property type="entry name" value="Homeodomain-like"/>
    <property type="match status" value="1"/>
</dbReference>
<dbReference type="Gene3D" id="3.40.50.2300">
    <property type="match status" value="1"/>
</dbReference>
<dbReference type="InterPro" id="IPR020449">
    <property type="entry name" value="Tscrpt_reg_AraC-type_HTH"/>
</dbReference>
<keyword evidence="4" id="KW-0804">Transcription</keyword>
<dbReference type="Proteomes" id="UP000261284">
    <property type="component" value="Unassembled WGS sequence"/>
</dbReference>
<accession>A0A3E1NGE0</accession>
<dbReference type="FunFam" id="3.40.50.2300:FF:000138">
    <property type="entry name" value="Two-component system sensor histidine kinase/response regulator"/>
    <property type="match status" value="1"/>
</dbReference>
<dbReference type="AlphaFoldDB" id="A0A3E1NGE0"/>
<gene>
    <name evidence="8" type="ORF">DXN05_16305</name>
</gene>
<dbReference type="RefSeq" id="WP_116848340.1">
    <property type="nucleotide sequence ID" value="NZ_QTJU01000006.1"/>
</dbReference>
<dbReference type="PROSITE" id="PS50110">
    <property type="entry name" value="RESPONSE_REGULATORY"/>
    <property type="match status" value="1"/>
</dbReference>
<dbReference type="GO" id="GO:0043565">
    <property type="term" value="F:sequence-specific DNA binding"/>
    <property type="evidence" value="ECO:0007669"/>
    <property type="project" value="InterPro"/>
</dbReference>
<evidence type="ECO:0000259" key="7">
    <source>
        <dbReference type="PROSITE" id="PS50110"/>
    </source>
</evidence>
<dbReference type="PRINTS" id="PR00032">
    <property type="entry name" value="HTHARAC"/>
</dbReference>
<name>A0A3E1NGE0_9BACT</name>
<keyword evidence="9" id="KW-1185">Reference proteome</keyword>
<dbReference type="SUPFAM" id="SSF52172">
    <property type="entry name" value="CheY-like"/>
    <property type="match status" value="1"/>
</dbReference>
<dbReference type="SUPFAM" id="SSF46689">
    <property type="entry name" value="Homeodomain-like"/>
    <property type="match status" value="1"/>
</dbReference>
<dbReference type="InterPro" id="IPR011006">
    <property type="entry name" value="CheY-like_superfamily"/>
</dbReference>
<dbReference type="Pfam" id="PF00072">
    <property type="entry name" value="Response_reg"/>
    <property type="match status" value="1"/>
</dbReference>
<dbReference type="InterPro" id="IPR009057">
    <property type="entry name" value="Homeodomain-like_sf"/>
</dbReference>
<sequence length="259" mass="28886">MLQETKPTILVVDDNEDILEYLTQMLQANYAVVTAENGNQAAAILGEENIHLVISDVMMPGMDGFALCQQIKTSFESSHVPVILLTAKNTLQSKIEGLECGADAYIEKPFSPQHLKVQVANLLANRTKIKEYFAQSPVSHINSMAYSKSDTQFLERLNEVISKNIENTALDVDLLAVELNMSRATLYRKIKGISNLSPNELINITRLKKAAGLLLATDCRINEVYHQVGYSSQKYFSSSFHKQFGTTPTEYIQLKKSGH</sequence>
<dbReference type="SMART" id="SM00342">
    <property type="entry name" value="HTH_ARAC"/>
    <property type="match status" value="1"/>
</dbReference>
<dbReference type="SMART" id="SM00448">
    <property type="entry name" value="REC"/>
    <property type="match status" value="1"/>
</dbReference>
<dbReference type="PROSITE" id="PS01124">
    <property type="entry name" value="HTH_ARAC_FAMILY_2"/>
    <property type="match status" value="1"/>
</dbReference>
<dbReference type="OrthoDB" id="9809670at2"/>
<evidence type="ECO:0000256" key="3">
    <source>
        <dbReference type="ARBA" id="ARBA00023125"/>
    </source>
</evidence>
<evidence type="ECO:0000259" key="6">
    <source>
        <dbReference type="PROSITE" id="PS01124"/>
    </source>
</evidence>
<keyword evidence="3 8" id="KW-0238">DNA-binding</keyword>
<dbReference type="Pfam" id="PF12833">
    <property type="entry name" value="HTH_18"/>
    <property type="match status" value="1"/>
</dbReference>
<evidence type="ECO:0000313" key="9">
    <source>
        <dbReference type="Proteomes" id="UP000261284"/>
    </source>
</evidence>
<evidence type="ECO:0000256" key="4">
    <source>
        <dbReference type="ARBA" id="ARBA00023163"/>
    </source>
</evidence>
<evidence type="ECO:0000256" key="1">
    <source>
        <dbReference type="ARBA" id="ARBA00022553"/>
    </source>
</evidence>
<dbReference type="GO" id="GO:0000155">
    <property type="term" value="F:phosphorelay sensor kinase activity"/>
    <property type="evidence" value="ECO:0007669"/>
    <property type="project" value="TreeGrafter"/>
</dbReference>
<evidence type="ECO:0000313" key="8">
    <source>
        <dbReference type="EMBL" id="RFM27033.1"/>
    </source>
</evidence>
<feature type="domain" description="HTH araC/xylS-type" evidence="6">
    <location>
        <begin position="155"/>
        <end position="254"/>
    </location>
</feature>
<dbReference type="GO" id="GO:0003700">
    <property type="term" value="F:DNA-binding transcription factor activity"/>
    <property type="evidence" value="ECO:0007669"/>
    <property type="project" value="InterPro"/>
</dbReference>
<dbReference type="InterPro" id="IPR018060">
    <property type="entry name" value="HTH_AraC"/>
</dbReference>
<evidence type="ECO:0000256" key="5">
    <source>
        <dbReference type="PROSITE-ProRule" id="PRU00169"/>
    </source>
</evidence>
<reference evidence="8 9" key="1">
    <citation type="submission" date="2018-08" db="EMBL/GenBank/DDBJ databases">
        <title>Chitinophagaceae sp. K23C18032701, a novel bacterium isolated from forest soil.</title>
        <authorList>
            <person name="Wang C."/>
        </authorList>
    </citation>
    <scope>NUCLEOTIDE SEQUENCE [LARGE SCALE GENOMIC DNA]</scope>
    <source>
        <strain evidence="8 9">K23C18032701</strain>
    </source>
</reference>
<dbReference type="InterPro" id="IPR001789">
    <property type="entry name" value="Sig_transdc_resp-reg_receiver"/>
</dbReference>
<dbReference type="PANTHER" id="PTHR43547:SF2">
    <property type="entry name" value="HYBRID SIGNAL TRANSDUCTION HISTIDINE KINASE C"/>
    <property type="match status" value="1"/>
</dbReference>
<dbReference type="EMBL" id="QTJU01000006">
    <property type="protein sequence ID" value="RFM27033.1"/>
    <property type="molecule type" value="Genomic_DNA"/>
</dbReference>
<keyword evidence="1 5" id="KW-0597">Phosphoprotein</keyword>
<feature type="modified residue" description="4-aspartylphosphate" evidence="5">
    <location>
        <position position="56"/>
    </location>
</feature>
<dbReference type="CDD" id="cd17574">
    <property type="entry name" value="REC_OmpR"/>
    <property type="match status" value="1"/>
</dbReference>
<comment type="caution">
    <text evidence="8">The sequence shown here is derived from an EMBL/GenBank/DDBJ whole genome shotgun (WGS) entry which is preliminary data.</text>
</comment>
<protein>
    <submittedName>
        <fullName evidence="8">DNA-binding response regulator</fullName>
    </submittedName>
</protein>